<feature type="non-terminal residue" evidence="2">
    <location>
        <position position="1"/>
    </location>
</feature>
<protein>
    <submittedName>
        <fullName evidence="2">Uncharacterized protein</fullName>
    </submittedName>
</protein>
<evidence type="ECO:0000313" key="2">
    <source>
        <dbReference type="EMBL" id="KAJ3034898.1"/>
    </source>
</evidence>
<comment type="caution">
    <text evidence="2">The sequence shown here is derived from an EMBL/GenBank/DDBJ whole genome shotgun (WGS) entry which is preliminary data.</text>
</comment>
<reference evidence="2" key="1">
    <citation type="submission" date="2020-05" db="EMBL/GenBank/DDBJ databases">
        <title>Phylogenomic resolution of chytrid fungi.</title>
        <authorList>
            <person name="Stajich J.E."/>
            <person name="Amses K."/>
            <person name="Simmons R."/>
            <person name="Seto K."/>
            <person name="Myers J."/>
            <person name="Bonds A."/>
            <person name="Quandt C.A."/>
            <person name="Barry K."/>
            <person name="Liu P."/>
            <person name="Grigoriev I."/>
            <person name="Longcore J.E."/>
            <person name="James T.Y."/>
        </authorList>
    </citation>
    <scope>NUCLEOTIDE SEQUENCE</scope>
    <source>
        <strain evidence="2">JEL0318</strain>
    </source>
</reference>
<sequence>MTTDGDPICLESDIDISHALSLNSTLKVHVYDKEVLPVPTQSSKLAESLRDLKLDGAHHDALKASLEQVRDKIDSILKIISQAPAGDATAKDAKSPKQLTKADMAEFLPKQATPTDSKSPASVAPPAASHPPAQTGSQHPPQAAAPPPPQQQQQHQQYPGYTAPPSSQPGSQPPTPN</sequence>
<dbReference type="AlphaFoldDB" id="A0AAD5WZK2"/>
<dbReference type="Proteomes" id="UP001212841">
    <property type="component" value="Unassembled WGS sequence"/>
</dbReference>
<keyword evidence="3" id="KW-1185">Reference proteome</keyword>
<name>A0AAD5WZK2_9FUNG</name>
<evidence type="ECO:0000256" key="1">
    <source>
        <dbReference type="SAM" id="MobiDB-lite"/>
    </source>
</evidence>
<dbReference type="EMBL" id="JADGJD010002106">
    <property type="protein sequence ID" value="KAJ3034898.1"/>
    <property type="molecule type" value="Genomic_DNA"/>
</dbReference>
<accession>A0AAD5WZK2</accession>
<feature type="compositionally biased region" description="Low complexity" evidence="1">
    <location>
        <begin position="117"/>
        <end position="142"/>
    </location>
</feature>
<proteinExistence type="predicted"/>
<organism evidence="2 3">
    <name type="scientific">Rhizophlyctis rosea</name>
    <dbReference type="NCBI Taxonomy" id="64517"/>
    <lineage>
        <taxon>Eukaryota</taxon>
        <taxon>Fungi</taxon>
        <taxon>Fungi incertae sedis</taxon>
        <taxon>Chytridiomycota</taxon>
        <taxon>Chytridiomycota incertae sedis</taxon>
        <taxon>Chytridiomycetes</taxon>
        <taxon>Rhizophlyctidales</taxon>
        <taxon>Rhizophlyctidaceae</taxon>
        <taxon>Rhizophlyctis</taxon>
    </lineage>
</organism>
<gene>
    <name evidence="2" type="ORF">HK097_004364</name>
</gene>
<feature type="region of interest" description="Disordered" evidence="1">
    <location>
        <begin position="82"/>
        <end position="177"/>
    </location>
</feature>
<evidence type="ECO:0000313" key="3">
    <source>
        <dbReference type="Proteomes" id="UP001212841"/>
    </source>
</evidence>